<accession>A0A1Q9YKN7</accession>
<sequence>MLNGLPTGDRMLYPPAGRFFILRAMDRSASQAQGIANKLPEIRTRLPGLSEIGRKTADIWQQSCQLVR</sequence>
<dbReference type="AlphaFoldDB" id="A0A1Q9YKN7"/>
<evidence type="ECO:0000313" key="2">
    <source>
        <dbReference type="Proteomes" id="UP000186758"/>
    </source>
</evidence>
<proteinExistence type="predicted"/>
<dbReference type="EMBL" id="MPJZ01000052">
    <property type="protein sequence ID" value="OLU45212.1"/>
    <property type="molecule type" value="Genomic_DNA"/>
</dbReference>
<dbReference type="Proteomes" id="UP000186758">
    <property type="component" value="Unassembled WGS sequence"/>
</dbReference>
<evidence type="ECO:0000313" key="1">
    <source>
        <dbReference type="EMBL" id="OLU45212.1"/>
    </source>
</evidence>
<gene>
    <name evidence="1" type="ORF">BO223_05865</name>
</gene>
<protein>
    <submittedName>
        <fullName evidence="1">Uncharacterized protein</fullName>
    </submittedName>
</protein>
<comment type="caution">
    <text evidence="1">The sequence shown here is derived from an EMBL/GenBank/DDBJ whole genome shotgun (WGS) entry which is preliminary data.</text>
</comment>
<name>A0A1Q9YKN7_9FIRM</name>
<organism evidence="1 2">
    <name type="scientific">Faecalibaculum rodentium</name>
    <dbReference type="NCBI Taxonomy" id="1702221"/>
    <lineage>
        <taxon>Bacteria</taxon>
        <taxon>Bacillati</taxon>
        <taxon>Bacillota</taxon>
        <taxon>Erysipelotrichia</taxon>
        <taxon>Erysipelotrichales</taxon>
        <taxon>Erysipelotrichaceae</taxon>
        <taxon>Faecalibaculum</taxon>
    </lineage>
</organism>
<reference evidence="1 2" key="1">
    <citation type="submission" date="2016-11" db="EMBL/GenBank/DDBJ databases">
        <title>Description of two novel members of the family Erysipelotrichaceae: Ileibacterium lipovorans gen. nov., sp. nov. and Dubosiella newyorkensis, gen. nov., sp. nov.</title>
        <authorList>
            <person name="Cox L.M."/>
            <person name="Sohn J."/>
            <person name="Tyrrell K.L."/>
            <person name="Citron D.M."/>
            <person name="Lawson P.A."/>
            <person name="Patel N.B."/>
            <person name="Iizumi T."/>
            <person name="Perez-Perez G.I."/>
            <person name="Goldstein E.J."/>
            <person name="Blaser M.J."/>
        </authorList>
    </citation>
    <scope>NUCLEOTIDE SEQUENCE [LARGE SCALE GENOMIC DNA]</scope>
    <source>
        <strain evidence="1 2">NYU-BL-K8</strain>
    </source>
</reference>